<organism evidence="4 5">
    <name type="scientific">Pseudosporangium ferrugineum</name>
    <dbReference type="NCBI Taxonomy" id="439699"/>
    <lineage>
        <taxon>Bacteria</taxon>
        <taxon>Bacillati</taxon>
        <taxon>Actinomycetota</taxon>
        <taxon>Actinomycetes</taxon>
        <taxon>Micromonosporales</taxon>
        <taxon>Micromonosporaceae</taxon>
        <taxon>Pseudosporangium</taxon>
    </lineage>
</organism>
<dbReference type="SUPFAM" id="SSF56003">
    <property type="entry name" value="Molybdenum cofactor-binding domain"/>
    <property type="match status" value="1"/>
</dbReference>
<dbReference type="PANTHER" id="PTHR11908:SF132">
    <property type="entry name" value="ALDEHYDE OXIDASE 1-RELATED"/>
    <property type="match status" value="1"/>
</dbReference>
<keyword evidence="5" id="KW-1185">Reference proteome</keyword>
<sequence length="783" mass="82940">MSDAHDAKLVEEGAALARRPGRTTTPVPAVPENWAGVAHADPLSRGHRGYVGTPLARLDGPVKVRGRAPFAAEYGYDDLAYAALAYSTIPKGRMTGLDTAAAEASPGVVLVLTHRNAPRLNPQPGYDMSLRDPGIGFERLPVMQDDRVHWNGQPIALVLAETQEQADHAASLIHATYAAEPAVTSFAAALAAGTRPLEIFGRRIRVELGDAEQALAASAVSVDETYRTPPHHHNTIEPHAVTVAWHGDELRVHDSTQGVLHTAWTLGQILGIDPARIRVTSPFVGGGFGVKVLWQHHVLAAVASRTAGRPVRLALSREGVFRMTGGRPPAEQRVAVGADEDGRIRAIVHTGAYATTRHSPWPEPLSMASQNHYASDAFVLDTSMAYADLVQNCSMRTPGSTIGFFALESAVDELAGKLGMDPIELRLRNETATNPIGGKPFSSRHAAEAWRAGAERFGWSRRSPVPGSVRDGEWLAGMGCAMVSHHYQRRPGGAARIRLTADGRARAEVAAHEMGMGTATVQSQILADRLGLDIDRVSVGYGDSAMPGRFLAVGSSQSAGIGGALLAATRNLMDELLKLVRDGSPLAGLTLAEVGAVNGGLAALDDPSRHESYESVLARAGRAELVVEGSGEPPAEMANVSMFSFGAIFCEVRVSSVTGETRVSRILGSIDCGRVLNPRTAASQFRGGIVMGLGAALTEETVFDDRNGRIVNASLGDYHVPAHLDVPPIDLIWTDIPDPYAPAGARGIGELSSTGVAPAVANAIHNATGRRIRDLPITPEKLL</sequence>
<keyword evidence="1" id="KW-0500">Molybdenum</keyword>
<dbReference type="InterPro" id="IPR036856">
    <property type="entry name" value="Ald_Oxase/Xan_DH_a/b_sf"/>
</dbReference>
<evidence type="ECO:0000313" key="4">
    <source>
        <dbReference type="EMBL" id="PRY31816.1"/>
    </source>
</evidence>
<accession>A0A2T0SEG9</accession>
<evidence type="ECO:0000256" key="2">
    <source>
        <dbReference type="ARBA" id="ARBA00023002"/>
    </source>
</evidence>
<dbReference type="PANTHER" id="PTHR11908">
    <property type="entry name" value="XANTHINE DEHYDROGENASE"/>
    <property type="match status" value="1"/>
</dbReference>
<proteinExistence type="predicted"/>
<dbReference type="InterPro" id="IPR008274">
    <property type="entry name" value="AldOxase/xan_DH_MoCoBD1"/>
</dbReference>
<keyword evidence="2" id="KW-0560">Oxidoreductase</keyword>
<comment type="caution">
    <text evidence="4">The sequence shown here is derived from an EMBL/GenBank/DDBJ whole genome shotgun (WGS) entry which is preliminary data.</text>
</comment>
<dbReference type="SMART" id="SM01008">
    <property type="entry name" value="Ald_Xan_dh_C"/>
    <property type="match status" value="1"/>
</dbReference>
<dbReference type="Gene3D" id="3.30.365.10">
    <property type="entry name" value="Aldehyde oxidase/xanthine dehydrogenase, molybdopterin binding domain"/>
    <property type="match status" value="4"/>
</dbReference>
<dbReference type="RefSeq" id="WP_106125068.1">
    <property type="nucleotide sequence ID" value="NZ_PVZG01000002.1"/>
</dbReference>
<dbReference type="Proteomes" id="UP000239209">
    <property type="component" value="Unassembled WGS sequence"/>
</dbReference>
<dbReference type="EMBL" id="PVZG01000002">
    <property type="protein sequence ID" value="PRY31816.1"/>
    <property type="molecule type" value="Genomic_DNA"/>
</dbReference>
<dbReference type="InterPro" id="IPR000674">
    <property type="entry name" value="Ald_Oxase/Xan_DH_a/b"/>
</dbReference>
<dbReference type="Gene3D" id="3.90.1170.50">
    <property type="entry name" value="Aldehyde oxidase/xanthine dehydrogenase, a/b hammerhead"/>
    <property type="match status" value="1"/>
</dbReference>
<dbReference type="InterPro" id="IPR046867">
    <property type="entry name" value="AldOxase/xan_DH_MoCoBD2"/>
</dbReference>
<name>A0A2T0SEG9_9ACTN</name>
<gene>
    <name evidence="4" type="ORF">CLV70_10227</name>
</gene>
<dbReference type="InterPro" id="IPR016208">
    <property type="entry name" value="Ald_Oxase/xanthine_DH-like"/>
</dbReference>
<dbReference type="OrthoDB" id="8428274at2"/>
<dbReference type="Pfam" id="PF20256">
    <property type="entry name" value="MoCoBD_2"/>
    <property type="match status" value="1"/>
</dbReference>
<evidence type="ECO:0000259" key="3">
    <source>
        <dbReference type="SMART" id="SM01008"/>
    </source>
</evidence>
<reference evidence="4 5" key="1">
    <citation type="submission" date="2018-03" db="EMBL/GenBank/DDBJ databases">
        <title>Genomic Encyclopedia of Archaeal and Bacterial Type Strains, Phase II (KMG-II): from individual species to whole genera.</title>
        <authorList>
            <person name="Goeker M."/>
        </authorList>
    </citation>
    <scope>NUCLEOTIDE SEQUENCE [LARGE SCALE GENOMIC DNA]</scope>
    <source>
        <strain evidence="4 5">DSM 45348</strain>
    </source>
</reference>
<evidence type="ECO:0000313" key="5">
    <source>
        <dbReference type="Proteomes" id="UP000239209"/>
    </source>
</evidence>
<dbReference type="GO" id="GO:0005506">
    <property type="term" value="F:iron ion binding"/>
    <property type="evidence" value="ECO:0007669"/>
    <property type="project" value="InterPro"/>
</dbReference>
<dbReference type="GO" id="GO:0016491">
    <property type="term" value="F:oxidoreductase activity"/>
    <property type="evidence" value="ECO:0007669"/>
    <property type="project" value="UniProtKB-KW"/>
</dbReference>
<dbReference type="SUPFAM" id="SSF54665">
    <property type="entry name" value="CO dehydrogenase molybdoprotein N-domain-like"/>
    <property type="match status" value="1"/>
</dbReference>
<dbReference type="Pfam" id="PF02738">
    <property type="entry name" value="MoCoBD_1"/>
    <property type="match status" value="1"/>
</dbReference>
<evidence type="ECO:0000256" key="1">
    <source>
        <dbReference type="ARBA" id="ARBA00022505"/>
    </source>
</evidence>
<protein>
    <submittedName>
        <fullName evidence="4">Xanthine dehydrogenase molybdenum binding subunit apoprotein</fullName>
    </submittedName>
</protein>
<dbReference type="Pfam" id="PF01315">
    <property type="entry name" value="Ald_Xan_dh_C"/>
    <property type="match status" value="1"/>
</dbReference>
<dbReference type="AlphaFoldDB" id="A0A2T0SEG9"/>
<dbReference type="InterPro" id="IPR037165">
    <property type="entry name" value="AldOxase/xan_DH_Mopterin-bd_sf"/>
</dbReference>
<feature type="domain" description="Aldehyde oxidase/xanthine dehydrogenase a/b hammerhead" evidence="3">
    <location>
        <begin position="65"/>
        <end position="181"/>
    </location>
</feature>